<sequence>MKQLKQVLLFVILVMLVLVRAQPLYTFYECVDELGFPVPCVP</sequence>
<accession>A0A182WN79</accession>
<proteinExistence type="predicted"/>
<reference evidence="2" key="2">
    <citation type="submission" date="2020-05" db="UniProtKB">
        <authorList>
            <consortium name="EnsemblMetazoa"/>
        </authorList>
    </citation>
    <scope>IDENTIFICATION</scope>
    <source>
        <strain evidence="2">MINIMUS1</strain>
    </source>
</reference>
<organism evidence="2 3">
    <name type="scientific">Anopheles minimus</name>
    <dbReference type="NCBI Taxonomy" id="112268"/>
    <lineage>
        <taxon>Eukaryota</taxon>
        <taxon>Metazoa</taxon>
        <taxon>Ecdysozoa</taxon>
        <taxon>Arthropoda</taxon>
        <taxon>Hexapoda</taxon>
        <taxon>Insecta</taxon>
        <taxon>Pterygota</taxon>
        <taxon>Neoptera</taxon>
        <taxon>Endopterygota</taxon>
        <taxon>Diptera</taxon>
        <taxon>Nematocera</taxon>
        <taxon>Culicoidea</taxon>
        <taxon>Culicidae</taxon>
        <taxon>Anophelinae</taxon>
        <taxon>Anopheles</taxon>
    </lineage>
</organism>
<dbReference type="EnsemblMetazoa" id="AMIN014177-RA">
    <property type="protein sequence ID" value="AMIN014177-PA"/>
    <property type="gene ID" value="AMIN014177"/>
</dbReference>
<keyword evidence="1" id="KW-0732">Signal</keyword>
<evidence type="ECO:0000313" key="3">
    <source>
        <dbReference type="Proteomes" id="UP000075920"/>
    </source>
</evidence>
<evidence type="ECO:0000256" key="1">
    <source>
        <dbReference type="SAM" id="SignalP"/>
    </source>
</evidence>
<feature type="chain" id="PRO_5008141714" evidence="1">
    <location>
        <begin position="22"/>
        <end position="42"/>
    </location>
</feature>
<keyword evidence="3" id="KW-1185">Reference proteome</keyword>
<protein>
    <submittedName>
        <fullName evidence="2">Uncharacterized protein</fullName>
    </submittedName>
</protein>
<name>A0A182WN79_9DIPT</name>
<dbReference type="AlphaFoldDB" id="A0A182WN79"/>
<dbReference type="VEuPathDB" id="VectorBase:AMIN014177"/>
<feature type="signal peptide" evidence="1">
    <location>
        <begin position="1"/>
        <end position="21"/>
    </location>
</feature>
<dbReference type="Proteomes" id="UP000075920">
    <property type="component" value="Unassembled WGS sequence"/>
</dbReference>
<evidence type="ECO:0000313" key="2">
    <source>
        <dbReference type="EnsemblMetazoa" id="AMIN014177-PA"/>
    </source>
</evidence>
<reference evidence="3" key="1">
    <citation type="submission" date="2013-03" db="EMBL/GenBank/DDBJ databases">
        <title>The Genome Sequence of Anopheles minimus MINIMUS1.</title>
        <authorList>
            <consortium name="The Broad Institute Genomics Platform"/>
            <person name="Neafsey D.E."/>
            <person name="Walton C."/>
            <person name="Walker B."/>
            <person name="Young S.K."/>
            <person name="Zeng Q."/>
            <person name="Gargeya S."/>
            <person name="Fitzgerald M."/>
            <person name="Haas B."/>
            <person name="Abouelleil A."/>
            <person name="Allen A.W."/>
            <person name="Alvarado L."/>
            <person name="Arachchi H.M."/>
            <person name="Berlin A.M."/>
            <person name="Chapman S.B."/>
            <person name="Gainer-Dewar J."/>
            <person name="Goldberg J."/>
            <person name="Griggs A."/>
            <person name="Gujja S."/>
            <person name="Hansen M."/>
            <person name="Howarth C."/>
            <person name="Imamovic A."/>
            <person name="Ireland A."/>
            <person name="Larimer J."/>
            <person name="McCowan C."/>
            <person name="Murphy C."/>
            <person name="Pearson M."/>
            <person name="Poon T.W."/>
            <person name="Priest M."/>
            <person name="Roberts A."/>
            <person name="Saif S."/>
            <person name="Shea T."/>
            <person name="Sisk P."/>
            <person name="Sykes S."/>
            <person name="Wortman J."/>
            <person name="Nusbaum C."/>
            <person name="Birren B."/>
        </authorList>
    </citation>
    <scope>NUCLEOTIDE SEQUENCE [LARGE SCALE GENOMIC DNA]</scope>
    <source>
        <strain evidence="3">MINIMUS1</strain>
    </source>
</reference>